<keyword evidence="4" id="KW-0328">Glycosyltransferase</keyword>
<evidence type="ECO:0000256" key="4">
    <source>
        <dbReference type="ARBA" id="ARBA00022676"/>
    </source>
</evidence>
<gene>
    <name evidence="14" type="ORF">PECUL_23A028568</name>
</gene>
<comment type="catalytic activity">
    <reaction evidence="12">
        <text>glucuronate acceptor + UDP-alpha-D-glucuronate = acceptor beta-D-glucuronoside + UDP + H(+)</text>
        <dbReference type="Rhea" id="RHEA:21032"/>
        <dbReference type="ChEBI" id="CHEBI:15378"/>
        <dbReference type="ChEBI" id="CHEBI:58052"/>
        <dbReference type="ChEBI" id="CHEBI:58223"/>
        <dbReference type="ChEBI" id="CHEBI:132367"/>
        <dbReference type="ChEBI" id="CHEBI:132368"/>
        <dbReference type="EC" id="2.4.1.17"/>
    </reaction>
</comment>
<dbReference type="InterPro" id="IPR050271">
    <property type="entry name" value="UDP-glycosyltransferase"/>
</dbReference>
<evidence type="ECO:0000256" key="2">
    <source>
        <dbReference type="ARBA" id="ARBA00009995"/>
    </source>
</evidence>
<organism evidence="14 15">
    <name type="scientific">Pelobates cultripes</name>
    <name type="common">Western spadefoot toad</name>
    <dbReference type="NCBI Taxonomy" id="61616"/>
    <lineage>
        <taxon>Eukaryota</taxon>
        <taxon>Metazoa</taxon>
        <taxon>Chordata</taxon>
        <taxon>Craniata</taxon>
        <taxon>Vertebrata</taxon>
        <taxon>Euteleostomi</taxon>
        <taxon>Amphibia</taxon>
        <taxon>Batrachia</taxon>
        <taxon>Anura</taxon>
        <taxon>Pelobatoidea</taxon>
        <taxon>Pelobatidae</taxon>
        <taxon>Pelobates</taxon>
    </lineage>
</organism>
<keyword evidence="5" id="KW-0808">Transferase</keyword>
<dbReference type="SUPFAM" id="SSF53756">
    <property type="entry name" value="UDP-Glycosyltransferase/glycogen phosphorylase"/>
    <property type="match status" value="3"/>
</dbReference>
<dbReference type="PROSITE" id="PS00375">
    <property type="entry name" value="UDPGT"/>
    <property type="match status" value="3"/>
</dbReference>
<dbReference type="InterPro" id="IPR035595">
    <property type="entry name" value="UDP_glycos_trans_CS"/>
</dbReference>
<dbReference type="PANTHER" id="PTHR48043:SF24">
    <property type="entry name" value="UDP-GLUCURONOSYLTRANSFERASE 3A2"/>
    <property type="match status" value="1"/>
</dbReference>
<sequence length="1189" mass="136073">MFEDVINEHFPVGSRPVISDLYLKAELWFYNVDFTIEFPRPLLPHVHYIGGLMAKPAEPVSQELEDFISQSGESGFIVVSMGSMLDSCPVEETLQEMNKGFAQIPQKVIWRYKRSLWPNDLEIAPNVKLMEWISQNDLIGHPKARLLVTHGGMNSLMEAIYHGVPVLGIPLFGDQFDNMVRVKAKQMGTFIPVIEMKAEHFSNTIRHIIENPSYKSSAMKLSVIRKSQPFSPDQKLVRWVEHIIQSGGGSHLRPYSFQQPWYQQFLLDVILFITFCFAPTPAQRGEGGPHLPLRLLGQVWQDIGLCWHFIALVSKLIPGYKQKSSPYPVTTWSMDEDYLKQFNDFHKKHKQESFTGRSGIQSYLDFMEHLSYQCKLSLNQLNIMKSLRDEKFDIAFIDALNPCTFLISEKLGLPYIAFFPGMFANAPHVGLPTPLSYVPLYQSLLSDRMDFFQRIKNIFMYIGSHVVQKKIEAIFEDVINEHFPVGSRPVISDLYLKAELWFYNVDFTIEFPRPLLPHVHYIGGLMAKPAEPVSQELEDFISQSGESGFIVVSMGSMLDSCPVEELLQEMNKGFAQIPQKVIWRYKRSLWPNDLEIAPNVKLMEWISQNDLIGHPKARLLVTHGGMNSLMEAIYHGVPMLGIPLFGDQCDNMVRVKAKQMGTFIPVIEIKAEHFSNTIRHIIENPSYKSSAMKFSLIHKSQPFPPDQTLVRWVEHIIQSGGGSHLRPYSFQQPWYQQFLLDIILFITICLVLFIYIAFCMIGNSCACSEAASGPWHFNPWNKVSGIHLQGGSHYLLMDEISRILHRNGHEVRMFFQIGEGLLEGYKPKSSPYPVTTWNLDEAYLKQFNEFITKHKQQYFTGSGVTREFKQDLALMAHLSHQCKFSLNQSNIMKSLRDEKFDIAFIDAFNPCTFLISEKLGLPYIAFSPGIFANAPQVGLPTPLSYVPLYQSQLSDRMDFFQRIKNIFMYVGSHVVQKKIEAVFEDVINEHFPVGSRPVISDLYLKAELWFYNVDFTIEFPRPLLPHVHYIGGLMAKLAEPVLQELVDFISQSGESGFIVVSMGSMLDSCPVEELLQEMNKGFAQIPQKVIWRYKRSLWPNDLELAPNVKLMEWISQNDLIGHPKARLLVSHGGMNSLMEAIYHGVPVLGIPLFGDQFDNLARIEAKQMGTDLSQLLRLRQNIWQTLSDI</sequence>
<evidence type="ECO:0000256" key="8">
    <source>
        <dbReference type="ARBA" id="ARBA00022989"/>
    </source>
</evidence>
<evidence type="ECO:0000256" key="5">
    <source>
        <dbReference type="ARBA" id="ARBA00022679"/>
    </source>
</evidence>
<keyword evidence="8 13" id="KW-1133">Transmembrane helix</keyword>
<proteinExistence type="inferred from homology"/>
<evidence type="ECO:0000256" key="10">
    <source>
        <dbReference type="ARBA" id="ARBA00023180"/>
    </source>
</evidence>
<evidence type="ECO:0000256" key="7">
    <source>
        <dbReference type="ARBA" id="ARBA00022729"/>
    </source>
</evidence>
<dbReference type="GO" id="GO:0043541">
    <property type="term" value="C:UDP-N-acetylglucosamine transferase complex"/>
    <property type="evidence" value="ECO:0007669"/>
    <property type="project" value="TreeGrafter"/>
</dbReference>
<dbReference type="Gene3D" id="3.40.50.2000">
    <property type="entry name" value="Glycogen Phosphorylase B"/>
    <property type="match status" value="4"/>
</dbReference>
<accession>A0AAD1SDE3</accession>
<evidence type="ECO:0000256" key="12">
    <source>
        <dbReference type="ARBA" id="ARBA00047475"/>
    </source>
</evidence>
<name>A0AAD1SDE3_PELCU</name>
<comment type="subcellular location">
    <subcellularLocation>
        <location evidence="1">Membrane</location>
        <topology evidence="1">Single-pass type I membrane protein</topology>
    </subcellularLocation>
</comment>
<comment type="similarity">
    <text evidence="2">Belongs to the UDP-glycosyltransferase family.</text>
</comment>
<keyword evidence="6 13" id="KW-0812">Transmembrane</keyword>
<evidence type="ECO:0000313" key="14">
    <source>
        <dbReference type="EMBL" id="CAH2296488.1"/>
    </source>
</evidence>
<dbReference type="PANTHER" id="PTHR48043">
    <property type="entry name" value="EG:EG0003.4 PROTEIN-RELATED"/>
    <property type="match status" value="1"/>
</dbReference>
<comment type="function">
    <text evidence="11">UDP-glucuronosyltransferases catalyze phase II biotransformation reactions in which lipophilic substrates are conjugated with glucuronic acid to increase water solubility and enhance excretion. They are of major importance in the conjugation and subsequent elimination of potentially toxic xenobiotics and endogenous compounds.</text>
</comment>
<evidence type="ECO:0000256" key="6">
    <source>
        <dbReference type="ARBA" id="ARBA00022692"/>
    </source>
</evidence>
<keyword evidence="10" id="KW-0325">Glycoprotein</keyword>
<dbReference type="EC" id="2.4.1.17" evidence="3"/>
<evidence type="ECO:0000256" key="13">
    <source>
        <dbReference type="SAM" id="Phobius"/>
    </source>
</evidence>
<dbReference type="InterPro" id="IPR002213">
    <property type="entry name" value="UDP_glucos_trans"/>
</dbReference>
<keyword evidence="15" id="KW-1185">Reference proteome</keyword>
<keyword evidence="7" id="KW-0732">Signal</keyword>
<evidence type="ECO:0000313" key="15">
    <source>
        <dbReference type="Proteomes" id="UP001295444"/>
    </source>
</evidence>
<evidence type="ECO:0000256" key="3">
    <source>
        <dbReference type="ARBA" id="ARBA00012544"/>
    </source>
</evidence>
<dbReference type="GO" id="GO:0015020">
    <property type="term" value="F:glucuronosyltransferase activity"/>
    <property type="evidence" value="ECO:0007669"/>
    <property type="project" value="UniProtKB-EC"/>
</dbReference>
<feature type="transmembrane region" description="Helical" evidence="13">
    <location>
        <begin position="738"/>
        <end position="758"/>
    </location>
</feature>
<evidence type="ECO:0000256" key="9">
    <source>
        <dbReference type="ARBA" id="ARBA00023136"/>
    </source>
</evidence>
<protein>
    <recommendedName>
        <fullName evidence="3">glucuronosyltransferase</fullName>
        <ecNumber evidence="3">2.4.1.17</ecNumber>
    </recommendedName>
</protein>
<dbReference type="CDD" id="cd03784">
    <property type="entry name" value="GT1_Gtf-like"/>
    <property type="match status" value="3"/>
</dbReference>
<dbReference type="AlphaFoldDB" id="A0AAD1SDE3"/>
<reference evidence="14" key="1">
    <citation type="submission" date="2022-03" db="EMBL/GenBank/DDBJ databases">
        <authorList>
            <person name="Alioto T."/>
            <person name="Alioto T."/>
            <person name="Gomez Garrido J."/>
        </authorList>
    </citation>
    <scope>NUCLEOTIDE SEQUENCE</scope>
</reference>
<evidence type="ECO:0000256" key="1">
    <source>
        <dbReference type="ARBA" id="ARBA00004479"/>
    </source>
</evidence>
<dbReference type="EMBL" id="OW240916">
    <property type="protein sequence ID" value="CAH2296488.1"/>
    <property type="molecule type" value="Genomic_DNA"/>
</dbReference>
<evidence type="ECO:0000256" key="11">
    <source>
        <dbReference type="ARBA" id="ARBA00037451"/>
    </source>
</evidence>
<keyword evidence="9 13" id="KW-0472">Membrane</keyword>
<dbReference type="Pfam" id="PF00201">
    <property type="entry name" value="UDPGT"/>
    <property type="match status" value="3"/>
</dbReference>
<dbReference type="Proteomes" id="UP001295444">
    <property type="component" value="Chromosome 05"/>
</dbReference>
<dbReference type="FunFam" id="3.40.50.2000:FF:000021">
    <property type="entry name" value="UDP-glucuronosyltransferase"/>
    <property type="match status" value="3"/>
</dbReference>